<accession>A0AAF0USK6</accession>
<gene>
    <name evidence="1" type="ORF">MTR67_044046</name>
</gene>
<name>A0AAF0USK6_SOLVR</name>
<sequence length="162" mass="18628">MIEDSMEVFMDDFSGVGDSLKECLRHMEMVLKRCADQNLVLNREKGQFMVKEGIVLGHKFSGDGIEVYQAKIKIIKNSCPPISVKRVRSFFGNAGFYRRFIKKFSKIAILLCKLFEKETTFVFDNDCLNSFKVLKEKPISAPIIIAPDWDLLLKCVTLVVWH</sequence>
<evidence type="ECO:0008006" key="3">
    <source>
        <dbReference type="Google" id="ProtNLM"/>
    </source>
</evidence>
<organism evidence="1 2">
    <name type="scientific">Solanum verrucosum</name>
    <dbReference type="NCBI Taxonomy" id="315347"/>
    <lineage>
        <taxon>Eukaryota</taxon>
        <taxon>Viridiplantae</taxon>
        <taxon>Streptophyta</taxon>
        <taxon>Embryophyta</taxon>
        <taxon>Tracheophyta</taxon>
        <taxon>Spermatophyta</taxon>
        <taxon>Magnoliopsida</taxon>
        <taxon>eudicotyledons</taxon>
        <taxon>Gunneridae</taxon>
        <taxon>Pentapetalae</taxon>
        <taxon>asterids</taxon>
        <taxon>lamiids</taxon>
        <taxon>Solanales</taxon>
        <taxon>Solanaceae</taxon>
        <taxon>Solanoideae</taxon>
        <taxon>Solaneae</taxon>
        <taxon>Solanum</taxon>
    </lineage>
</organism>
<dbReference type="PANTHER" id="PTHR37984">
    <property type="entry name" value="PROTEIN CBG26694"/>
    <property type="match status" value="1"/>
</dbReference>
<evidence type="ECO:0000313" key="1">
    <source>
        <dbReference type="EMBL" id="WMV50661.1"/>
    </source>
</evidence>
<dbReference type="InterPro" id="IPR050951">
    <property type="entry name" value="Retrovirus_Pol_polyprotein"/>
</dbReference>
<dbReference type="InterPro" id="IPR043502">
    <property type="entry name" value="DNA/RNA_pol_sf"/>
</dbReference>
<dbReference type="AlphaFoldDB" id="A0AAF0USK6"/>
<dbReference type="InterPro" id="IPR043128">
    <property type="entry name" value="Rev_trsase/Diguanyl_cyclase"/>
</dbReference>
<dbReference type="Gene3D" id="3.30.70.270">
    <property type="match status" value="2"/>
</dbReference>
<reference evidence="1" key="1">
    <citation type="submission" date="2023-08" db="EMBL/GenBank/DDBJ databases">
        <title>A de novo genome assembly of Solanum verrucosum Schlechtendal, a Mexican diploid species geographically isolated from the other diploid A-genome species in potato relatives.</title>
        <authorList>
            <person name="Hosaka K."/>
        </authorList>
    </citation>
    <scope>NUCLEOTIDE SEQUENCE</scope>
    <source>
        <tissue evidence="1">Young leaves</tissue>
    </source>
</reference>
<dbReference type="Proteomes" id="UP001234989">
    <property type="component" value="Chromosome 10"/>
</dbReference>
<dbReference type="PANTHER" id="PTHR37984:SF5">
    <property type="entry name" value="PROTEIN NYNRIN-LIKE"/>
    <property type="match status" value="1"/>
</dbReference>
<dbReference type="SUPFAM" id="SSF56672">
    <property type="entry name" value="DNA/RNA polymerases"/>
    <property type="match status" value="1"/>
</dbReference>
<evidence type="ECO:0000313" key="2">
    <source>
        <dbReference type="Proteomes" id="UP001234989"/>
    </source>
</evidence>
<protein>
    <recommendedName>
        <fullName evidence="3">Reverse transcriptase domain-containing protein</fullName>
    </recommendedName>
</protein>
<proteinExistence type="predicted"/>
<keyword evidence="2" id="KW-1185">Reference proteome</keyword>
<dbReference type="EMBL" id="CP133621">
    <property type="protein sequence ID" value="WMV50661.1"/>
    <property type="molecule type" value="Genomic_DNA"/>
</dbReference>